<dbReference type="Proteomes" id="UP000198670">
    <property type="component" value="Unassembled WGS sequence"/>
</dbReference>
<evidence type="ECO:0000313" key="1">
    <source>
        <dbReference type="EMBL" id="SFI93380.1"/>
    </source>
</evidence>
<name>A0A1I3M977_9SPHI</name>
<sequence length="316" mass="36326">MEVIDGVEQLDYSVLYNRTVADPLAADGQTLSLLIDRYPYAQSLRFIQARRLYQENGGCNMNDVLLYTNSLNWLQGYLIEGPSRPEDTEAADAQPHTEPDSMVSDAYEHPAGIDYFVYAEKEQTTESAELLPASDATPYEKVSLYNDEHMPYSFLWWLNKTRKEHAHTYQPYAPLNNMLQHEADPTEKQDGEQVLDQQIRENIFHLQAPEEKLSEKHRTQTVPFQVPQKIDPIIERFIREEPQIKPPPADKIDLENKARKSAEDQLTLVSETLAKVYVEQGLYPKAIEIYKKLSLKYPEKSGYFAAQIAELANKLT</sequence>
<evidence type="ECO:0000313" key="2">
    <source>
        <dbReference type="Proteomes" id="UP000198670"/>
    </source>
</evidence>
<evidence type="ECO:0008006" key="3">
    <source>
        <dbReference type="Google" id="ProtNLM"/>
    </source>
</evidence>
<proteinExistence type="predicted"/>
<dbReference type="AlphaFoldDB" id="A0A1I3M977"/>
<dbReference type="RefSeq" id="WP_090627811.1">
    <property type="nucleotide sequence ID" value="NZ_FOQO01000006.1"/>
</dbReference>
<keyword evidence="2" id="KW-1185">Reference proteome</keyword>
<reference evidence="1 2" key="1">
    <citation type="submission" date="2016-10" db="EMBL/GenBank/DDBJ databases">
        <authorList>
            <person name="de Groot N.N."/>
        </authorList>
    </citation>
    <scope>NUCLEOTIDE SEQUENCE [LARGE SCALE GENOMIC DNA]</scope>
    <source>
        <strain evidence="1 2">RK1</strain>
    </source>
</reference>
<dbReference type="STRING" id="1477437.SAMN05444682_106283"/>
<protein>
    <recommendedName>
        <fullName evidence="3">Tetratricopeptide repeat-containing protein</fullName>
    </recommendedName>
</protein>
<accession>A0A1I3M977</accession>
<dbReference type="EMBL" id="FOQO01000006">
    <property type="protein sequence ID" value="SFI93380.1"/>
    <property type="molecule type" value="Genomic_DNA"/>
</dbReference>
<dbReference type="OrthoDB" id="594666at2"/>
<organism evidence="1 2">
    <name type="scientific">Parapedobacter indicus</name>
    <dbReference type="NCBI Taxonomy" id="1477437"/>
    <lineage>
        <taxon>Bacteria</taxon>
        <taxon>Pseudomonadati</taxon>
        <taxon>Bacteroidota</taxon>
        <taxon>Sphingobacteriia</taxon>
        <taxon>Sphingobacteriales</taxon>
        <taxon>Sphingobacteriaceae</taxon>
        <taxon>Parapedobacter</taxon>
    </lineage>
</organism>
<gene>
    <name evidence="1" type="ORF">SAMN05444682_106283</name>
</gene>